<dbReference type="SUPFAM" id="SSF48371">
    <property type="entry name" value="ARM repeat"/>
    <property type="match status" value="1"/>
</dbReference>
<feature type="region of interest" description="Disordered" evidence="9">
    <location>
        <begin position="1"/>
        <end position="164"/>
    </location>
</feature>
<dbReference type="PIRSF" id="PIRSF028043">
    <property type="entry name" value="PP2A_B56"/>
    <property type="match status" value="1"/>
</dbReference>
<dbReference type="GO" id="GO:0019888">
    <property type="term" value="F:protein phosphatase regulator activity"/>
    <property type="evidence" value="ECO:0007669"/>
    <property type="project" value="UniProtKB-UniRule"/>
</dbReference>
<evidence type="ECO:0000256" key="2">
    <source>
        <dbReference type="ARBA" id="ARBA00004496"/>
    </source>
</evidence>
<dbReference type="RefSeq" id="XP_041199854.1">
    <property type="nucleotide sequence ID" value="XM_041339053.1"/>
</dbReference>
<reference evidence="10" key="1">
    <citation type="journal article" date="2020" name="New Phytol.">
        <title>Comparative genomics reveals dynamic genome evolution in host specialist ectomycorrhizal fungi.</title>
        <authorList>
            <person name="Lofgren L.A."/>
            <person name="Nguyen N.H."/>
            <person name="Vilgalys R."/>
            <person name="Ruytinx J."/>
            <person name="Liao H.L."/>
            <person name="Branco S."/>
            <person name="Kuo A."/>
            <person name="LaButti K."/>
            <person name="Lipzen A."/>
            <person name="Andreopoulos W."/>
            <person name="Pangilinan J."/>
            <person name="Riley R."/>
            <person name="Hundley H."/>
            <person name="Na H."/>
            <person name="Barry K."/>
            <person name="Grigoriev I.V."/>
            <person name="Stajich J.E."/>
            <person name="Kennedy P.G."/>
        </authorList>
    </citation>
    <scope>NUCLEOTIDE SEQUENCE</scope>
    <source>
        <strain evidence="10">MN1</strain>
    </source>
</reference>
<dbReference type="PANTHER" id="PTHR10257">
    <property type="entry name" value="SERINE/THREONINE PROTEIN PHOSPHATASE 2A PP2A REGULATORY SUBUNIT B"/>
    <property type="match status" value="1"/>
</dbReference>
<sequence length="710" mass="79795">MKGSRNLSKSSQDSSSSKSKDQKSISPSAVAPPPPPPNTGKPLPQPVSTGLPGASVNNSSNHSLTSQAQSSSGRSASSTSIAPAPPDRRYPSTVNPTPIPPIVVVSSDPTPDLAPRSGPYSSPERSTIGLDGSSTPPRANTLNRLRSGPRDTIPIVGKPPRKQRSSRFVVTEKVDIEKLPPFSDTPLTERSILFIKKLNQCRVLFDFNDASAELKGKQIKAQTLHEMLEYITTQRNVITENIYPEVVNMFAVNLFRSIPPPVNPTGDAFDPEEDEPVLELAWPHLQIVYEFFLRFVESPDFNTNLAKRYIDQPFVLNLLELFDSEDPRERDFLKTTLHRIYGKFLNLRAFIRRSINNVFYHFIYESERHNGIAELLEILGSIINGFALPLKDEHKTFLTRVLLPLHKVKSLSLYHPQLAYCVVQFLEKDPALAEDVMLGLLKYWPKVNSPKEVMFLNEVEEVLDVTDPLEFQKIQVPLFQQLARCINSQHFQVAERALLYWNNEYVVNLMSDNLAVLLPIVFPALYTNSKSHWNRTIHGMVYNALKLFMEINPELFDDTMQHYKQRKIEQQQHAVERYEQWQRVREKAIQNAGGKLPTGFQEVERLPPPPPSPSDDSDILDLSMELNAVSLDGDLPGDLDESGIERVPMADPGLDREFPHIGGDHSPVSQSPHVRRKSVLPVDPSVIRDLQAHRSLDDTLGIGGHHTNGA</sequence>
<proteinExistence type="inferred from homology"/>
<dbReference type="InterPro" id="IPR016024">
    <property type="entry name" value="ARM-type_fold"/>
</dbReference>
<evidence type="ECO:0000256" key="4">
    <source>
        <dbReference type="ARBA" id="ARBA00022490"/>
    </source>
</evidence>
<dbReference type="Gene3D" id="1.25.10.10">
    <property type="entry name" value="Leucine-rich Repeat Variant"/>
    <property type="match status" value="1"/>
</dbReference>
<dbReference type="GO" id="GO:1901991">
    <property type="term" value="P:negative regulation of mitotic cell cycle phase transition"/>
    <property type="evidence" value="ECO:0007669"/>
    <property type="project" value="UniProtKB-ARBA"/>
</dbReference>
<dbReference type="Pfam" id="PF01603">
    <property type="entry name" value="B56"/>
    <property type="match status" value="1"/>
</dbReference>
<dbReference type="GO" id="GO:0000159">
    <property type="term" value="C:protein phosphatase type 2A complex"/>
    <property type="evidence" value="ECO:0007669"/>
    <property type="project" value="UniProtKB-UniRule"/>
</dbReference>
<evidence type="ECO:0000256" key="3">
    <source>
        <dbReference type="ARBA" id="ARBA00008259"/>
    </source>
</evidence>
<evidence type="ECO:0000313" key="11">
    <source>
        <dbReference type="Proteomes" id="UP000807769"/>
    </source>
</evidence>
<feature type="compositionally biased region" description="Low complexity" evidence="9">
    <location>
        <begin position="91"/>
        <end position="111"/>
    </location>
</feature>
<evidence type="ECO:0000256" key="5">
    <source>
        <dbReference type="ARBA" id="ARBA00022553"/>
    </source>
</evidence>
<dbReference type="FunFam" id="1.25.10.10:FF:000016">
    <property type="entry name" value="Serine/threonine-protein phosphatase 2A 56 kDa regulatory subunit"/>
    <property type="match status" value="1"/>
</dbReference>
<comment type="function">
    <text evidence="8">The B regulatory subunit might modulate substrate selectivity and catalytic activity, and also might direct the localization of the catalytic enzyme to a particular subcellular compartment.</text>
</comment>
<dbReference type="GO" id="GO:0000776">
    <property type="term" value="C:kinetochore"/>
    <property type="evidence" value="ECO:0007669"/>
    <property type="project" value="UniProtKB-ARBA"/>
</dbReference>
<comment type="subunit">
    <text evidence="7">PP2A consists of a common heterodimeric core enzyme, composed of a 36 kDa catalytic subunit (subunit C) and a 65 kDa constant regulatory subunit (PR65 or subunit A), that associates with a variety of regulatory subunits. Proteins that associate with the core dimer include three families of regulatory subunits B (the R2/B/PR55/B55, R3/B''/PR72/PR130/PR59 and R5/B'/B56 families), the 48 kDa variable regulatory subunit, viral proteins, and cell signaling molecules.</text>
</comment>
<dbReference type="InterPro" id="IPR002554">
    <property type="entry name" value="PP2A_B56"/>
</dbReference>
<name>A0A9P7JK60_9AGAM</name>
<keyword evidence="5" id="KW-0597">Phosphoprotein</keyword>
<feature type="region of interest" description="Disordered" evidence="9">
    <location>
        <begin position="592"/>
        <end position="619"/>
    </location>
</feature>
<feature type="compositionally biased region" description="Basic and acidic residues" evidence="9">
    <location>
        <begin position="653"/>
        <end position="663"/>
    </location>
</feature>
<evidence type="ECO:0000256" key="9">
    <source>
        <dbReference type="SAM" id="MobiDB-lite"/>
    </source>
</evidence>
<dbReference type="GeneID" id="64633069"/>
<dbReference type="Proteomes" id="UP000807769">
    <property type="component" value="Unassembled WGS sequence"/>
</dbReference>
<feature type="compositionally biased region" description="Polar residues" evidence="9">
    <location>
        <begin position="132"/>
        <end position="144"/>
    </location>
</feature>
<comment type="similarity">
    <text evidence="3">Belongs to the phosphatase 2A regulatory subunit B family.</text>
</comment>
<feature type="compositionally biased region" description="Pro residues" evidence="9">
    <location>
        <begin position="30"/>
        <end position="45"/>
    </location>
</feature>
<dbReference type="GO" id="GO:0098813">
    <property type="term" value="P:nuclear chromosome segregation"/>
    <property type="evidence" value="ECO:0007669"/>
    <property type="project" value="UniProtKB-ARBA"/>
</dbReference>
<dbReference type="GO" id="GO:0005634">
    <property type="term" value="C:nucleus"/>
    <property type="evidence" value="ECO:0007669"/>
    <property type="project" value="UniProtKB-SubCell"/>
</dbReference>
<dbReference type="GO" id="GO:0005737">
    <property type="term" value="C:cytoplasm"/>
    <property type="evidence" value="ECO:0007669"/>
    <property type="project" value="UniProtKB-SubCell"/>
</dbReference>
<dbReference type="EMBL" id="JABBWG010000001">
    <property type="protein sequence ID" value="KAG1827007.1"/>
    <property type="molecule type" value="Genomic_DNA"/>
</dbReference>
<evidence type="ECO:0000256" key="7">
    <source>
        <dbReference type="ARBA" id="ARBA00064351"/>
    </source>
</evidence>
<organism evidence="10 11">
    <name type="scientific">Suillus subaureus</name>
    <dbReference type="NCBI Taxonomy" id="48587"/>
    <lineage>
        <taxon>Eukaryota</taxon>
        <taxon>Fungi</taxon>
        <taxon>Dikarya</taxon>
        <taxon>Basidiomycota</taxon>
        <taxon>Agaricomycotina</taxon>
        <taxon>Agaricomycetes</taxon>
        <taxon>Agaricomycetidae</taxon>
        <taxon>Boletales</taxon>
        <taxon>Suillineae</taxon>
        <taxon>Suillaceae</taxon>
        <taxon>Suillus</taxon>
    </lineage>
</organism>
<dbReference type="GO" id="GO:0005816">
    <property type="term" value="C:spindle pole body"/>
    <property type="evidence" value="ECO:0007669"/>
    <property type="project" value="UniProtKB-ARBA"/>
</dbReference>
<evidence type="ECO:0000313" key="10">
    <source>
        <dbReference type="EMBL" id="KAG1827007.1"/>
    </source>
</evidence>
<keyword evidence="11" id="KW-1185">Reference proteome</keyword>
<comment type="subcellular location">
    <subcellularLocation>
        <location evidence="2">Cytoplasm</location>
    </subcellularLocation>
    <subcellularLocation>
        <location evidence="1">Nucleus</location>
    </subcellularLocation>
</comment>
<feature type="compositionally biased region" description="Low complexity" evidence="9">
    <location>
        <begin position="8"/>
        <end position="17"/>
    </location>
</feature>
<dbReference type="InterPro" id="IPR011989">
    <property type="entry name" value="ARM-like"/>
</dbReference>
<feature type="compositionally biased region" description="Low complexity" evidence="9">
    <location>
        <begin position="59"/>
        <end position="82"/>
    </location>
</feature>
<keyword evidence="4" id="KW-0963">Cytoplasm</keyword>
<dbReference type="OrthoDB" id="10264446at2759"/>
<dbReference type="PANTHER" id="PTHR10257:SF3">
    <property type="entry name" value="SERINE_THREONINE-PROTEIN PHOSPHATASE 2A 56 KDA REGULATORY SUBUNIT GAMMA ISOFORM"/>
    <property type="match status" value="1"/>
</dbReference>
<gene>
    <name evidence="10" type="ORF">BJ212DRAFT_1474203</name>
</gene>
<protein>
    <recommendedName>
        <fullName evidence="8">Serine/threonine-protein phosphatase 2A 56 kDa regulatory subunit</fullName>
    </recommendedName>
</protein>
<dbReference type="AlphaFoldDB" id="A0A9P7JK60"/>
<evidence type="ECO:0000256" key="1">
    <source>
        <dbReference type="ARBA" id="ARBA00004123"/>
    </source>
</evidence>
<feature type="region of interest" description="Disordered" evidence="9">
    <location>
        <begin position="631"/>
        <end position="679"/>
    </location>
</feature>
<keyword evidence="6" id="KW-0539">Nucleus</keyword>
<evidence type="ECO:0000256" key="6">
    <source>
        <dbReference type="ARBA" id="ARBA00023242"/>
    </source>
</evidence>
<dbReference type="GO" id="GO:0051754">
    <property type="term" value="P:meiotic sister chromatid cohesion, centromeric"/>
    <property type="evidence" value="ECO:0007669"/>
    <property type="project" value="UniProtKB-ARBA"/>
</dbReference>
<accession>A0A9P7JK60</accession>
<comment type="caution">
    <text evidence="10">The sequence shown here is derived from an EMBL/GenBank/DDBJ whole genome shotgun (WGS) entry which is preliminary data.</text>
</comment>
<dbReference type="GO" id="GO:0035556">
    <property type="term" value="P:intracellular signal transduction"/>
    <property type="evidence" value="ECO:0007669"/>
    <property type="project" value="UniProtKB-ARBA"/>
</dbReference>
<evidence type="ECO:0000256" key="8">
    <source>
        <dbReference type="PIRNR" id="PIRNR028043"/>
    </source>
</evidence>